<reference evidence="2" key="1">
    <citation type="submission" date="2023-10" db="EMBL/GenBank/DDBJ databases">
        <title>Genome assembly of Pristionchus species.</title>
        <authorList>
            <person name="Yoshida K."/>
            <person name="Sommer R.J."/>
        </authorList>
    </citation>
    <scope>NUCLEOTIDE SEQUENCE</scope>
    <source>
        <strain evidence="2">RS5133</strain>
    </source>
</reference>
<gene>
    <name evidence="2" type="ORF">PFISCL1PPCAC_17398</name>
</gene>
<evidence type="ECO:0000313" key="3">
    <source>
        <dbReference type="Proteomes" id="UP001432322"/>
    </source>
</evidence>
<sequence length="128" mass="13847">FHKLIFDLQTMLRSLVLSLLALVSVSLAVRCFSSHITVPGPSSQMVVVDCPAAQFCFKSYIERSDRGQNSFTETRSCGNVGTCYETGCKSNIDSLNCCCSGDLCNGSDGIMGKALIISCLIPVALRYF</sequence>
<dbReference type="InterPro" id="IPR045860">
    <property type="entry name" value="Snake_toxin-like_sf"/>
</dbReference>
<feature type="chain" id="PRO_5043596391" description="UPAR/Ly6 domain-containing protein" evidence="1">
    <location>
        <begin position="29"/>
        <end position="128"/>
    </location>
</feature>
<dbReference type="PANTHER" id="PTHR34721">
    <property type="entry name" value="PROTEIN CBG09734"/>
    <property type="match status" value="1"/>
</dbReference>
<evidence type="ECO:0000313" key="2">
    <source>
        <dbReference type="EMBL" id="GMT26101.1"/>
    </source>
</evidence>
<feature type="non-terminal residue" evidence="2">
    <location>
        <position position="1"/>
    </location>
</feature>
<protein>
    <recommendedName>
        <fullName evidence="4">UPAR/Ly6 domain-containing protein</fullName>
    </recommendedName>
</protein>
<comment type="caution">
    <text evidence="2">The sequence shown here is derived from an EMBL/GenBank/DDBJ whole genome shotgun (WGS) entry which is preliminary data.</text>
</comment>
<organism evidence="2 3">
    <name type="scientific">Pristionchus fissidentatus</name>
    <dbReference type="NCBI Taxonomy" id="1538716"/>
    <lineage>
        <taxon>Eukaryota</taxon>
        <taxon>Metazoa</taxon>
        <taxon>Ecdysozoa</taxon>
        <taxon>Nematoda</taxon>
        <taxon>Chromadorea</taxon>
        <taxon>Rhabditida</taxon>
        <taxon>Rhabditina</taxon>
        <taxon>Diplogasteromorpha</taxon>
        <taxon>Diplogasteroidea</taxon>
        <taxon>Neodiplogasteridae</taxon>
        <taxon>Pristionchus</taxon>
    </lineage>
</organism>
<keyword evidence="1" id="KW-0732">Signal</keyword>
<evidence type="ECO:0000256" key="1">
    <source>
        <dbReference type="SAM" id="SignalP"/>
    </source>
</evidence>
<dbReference type="Proteomes" id="UP001432322">
    <property type="component" value="Unassembled WGS sequence"/>
</dbReference>
<dbReference type="EMBL" id="BTSY01000004">
    <property type="protein sequence ID" value="GMT26101.1"/>
    <property type="molecule type" value="Genomic_DNA"/>
</dbReference>
<evidence type="ECO:0008006" key="4">
    <source>
        <dbReference type="Google" id="ProtNLM"/>
    </source>
</evidence>
<keyword evidence="3" id="KW-1185">Reference proteome</keyword>
<dbReference type="SUPFAM" id="SSF57302">
    <property type="entry name" value="Snake toxin-like"/>
    <property type="match status" value="1"/>
</dbReference>
<feature type="signal peptide" evidence="1">
    <location>
        <begin position="1"/>
        <end position="28"/>
    </location>
</feature>
<dbReference type="AlphaFoldDB" id="A0AAV5W1U8"/>
<proteinExistence type="predicted"/>
<accession>A0AAV5W1U8</accession>
<dbReference type="PANTHER" id="PTHR34721:SF11">
    <property type="entry name" value="ACTIVIN_RECP DOMAIN-CONTAINING PROTEIN"/>
    <property type="match status" value="1"/>
</dbReference>
<name>A0AAV5W1U8_9BILA</name>